<dbReference type="AlphaFoldDB" id="A0A0P9VMN4"/>
<comment type="caution">
    <text evidence="2">The sequence shown here is derived from an EMBL/GenBank/DDBJ whole genome shotgun (WGS) entry which is preliminary data.</text>
</comment>
<dbReference type="Proteomes" id="UP000050420">
    <property type="component" value="Unassembled WGS sequence"/>
</dbReference>
<dbReference type="EMBL" id="LJQU01000009">
    <property type="protein sequence ID" value="KPY06131.1"/>
    <property type="molecule type" value="Genomic_DNA"/>
</dbReference>
<dbReference type="InterPro" id="IPR001826">
    <property type="entry name" value="RHS"/>
</dbReference>
<keyword evidence="2" id="KW-0472">Membrane</keyword>
<feature type="domain" description="RHS protein conserved region" evidence="1">
    <location>
        <begin position="1"/>
        <end position="29"/>
    </location>
</feature>
<dbReference type="PANTHER" id="PTHR32305">
    <property type="match status" value="1"/>
</dbReference>
<keyword evidence="2" id="KW-0812">Transmembrane</keyword>
<gene>
    <name evidence="2" type="ORF">ALO63_03361</name>
</gene>
<dbReference type="PRINTS" id="PR00394">
    <property type="entry name" value="RHSPROTEIN"/>
</dbReference>
<organism evidence="2 3">
    <name type="scientific">Pseudomonas amygdali pv. mori</name>
    <dbReference type="NCBI Taxonomy" id="34065"/>
    <lineage>
        <taxon>Bacteria</taxon>
        <taxon>Pseudomonadati</taxon>
        <taxon>Pseudomonadota</taxon>
        <taxon>Gammaproteobacteria</taxon>
        <taxon>Pseudomonadales</taxon>
        <taxon>Pseudomonadaceae</taxon>
        <taxon>Pseudomonas</taxon>
        <taxon>Pseudomonas amygdali</taxon>
    </lineage>
</organism>
<dbReference type="NCBIfam" id="TIGR03696">
    <property type="entry name" value="Rhs_assc_core"/>
    <property type="match status" value="1"/>
</dbReference>
<proteinExistence type="predicted"/>
<dbReference type="PANTHER" id="PTHR32305:SF15">
    <property type="entry name" value="PROTEIN RHSA-RELATED"/>
    <property type="match status" value="1"/>
</dbReference>
<sequence>TDQIGTPLEMTDAEGQIVWQAKYRAWGAVEKLVVNEVEQNLRFQGQYFDVETGLHYNTFRYYDPEIGRFITQDPIGLLGGDNLYIYASNPNVWVDPWGLCGDNVKWGNHLRKIGGGAAPAGMRNPHAHHIVFKEGRGKLMKAYLSKSKAILEKHDIDWYKGKENLIWAPNKGHTTANAKKVYDALENADAGGLGTRSDVVSALRKMGQHFADETIDLLP</sequence>
<name>A0A0P9VMN4_PSEA0</name>
<reference evidence="2 3" key="1">
    <citation type="submission" date="2015-09" db="EMBL/GenBank/DDBJ databases">
        <title>Genome announcement of multiple Pseudomonas syringae strains.</title>
        <authorList>
            <person name="Thakur S."/>
            <person name="Wang P.W."/>
            <person name="Gong Y."/>
            <person name="Weir B.S."/>
            <person name="Guttman D.S."/>
        </authorList>
    </citation>
    <scope>NUCLEOTIDE SEQUENCE [LARGE SCALE GENOMIC DNA]</scope>
    <source>
        <strain evidence="2 3">ICMP4331</strain>
    </source>
</reference>
<dbReference type="InterPro" id="IPR050708">
    <property type="entry name" value="T6SS_VgrG/RHS"/>
</dbReference>
<dbReference type="Pfam" id="PF03527">
    <property type="entry name" value="RHS"/>
    <property type="match status" value="1"/>
</dbReference>
<protein>
    <submittedName>
        <fullName evidence="2">Putative RHS-related transmembrane protein</fullName>
    </submittedName>
</protein>
<dbReference type="InterPro" id="IPR022385">
    <property type="entry name" value="Rhs_assc_core"/>
</dbReference>
<feature type="non-terminal residue" evidence="2">
    <location>
        <position position="1"/>
    </location>
</feature>
<accession>A0A0P9VMN4</accession>
<evidence type="ECO:0000259" key="1">
    <source>
        <dbReference type="Pfam" id="PF03527"/>
    </source>
</evidence>
<evidence type="ECO:0000313" key="2">
    <source>
        <dbReference type="EMBL" id="KPY06131.1"/>
    </source>
</evidence>
<dbReference type="Gene3D" id="2.180.10.10">
    <property type="entry name" value="RHS repeat-associated core"/>
    <property type="match status" value="1"/>
</dbReference>
<evidence type="ECO:0000313" key="3">
    <source>
        <dbReference type="Proteomes" id="UP000050420"/>
    </source>
</evidence>
<dbReference type="PATRIC" id="fig|34065.5.peg.4816"/>